<proteinExistence type="inferred from homology"/>
<evidence type="ECO:0000256" key="8">
    <source>
        <dbReference type="ARBA" id="ARBA00048028"/>
    </source>
</evidence>
<name>A0A1F7J4L1_9BACT</name>
<keyword evidence="7" id="KW-0520">NAD</keyword>
<dbReference type="InterPro" id="IPR005990">
    <property type="entry name" value="IMP_DH"/>
</dbReference>
<dbReference type="AlphaFoldDB" id="A0A1F7J4L1"/>
<dbReference type="GO" id="GO:0006183">
    <property type="term" value="P:GTP biosynthetic process"/>
    <property type="evidence" value="ECO:0007669"/>
    <property type="project" value="TreeGrafter"/>
</dbReference>
<evidence type="ECO:0000256" key="2">
    <source>
        <dbReference type="ARBA" id="ARBA00005502"/>
    </source>
</evidence>
<comment type="caution">
    <text evidence="10">The sequence shown here is derived from an EMBL/GenBank/DDBJ whole genome shotgun (WGS) entry which is preliminary data.</text>
</comment>
<comment type="similarity">
    <text evidence="2">Belongs to the IMPDH/GMPR family.</text>
</comment>
<dbReference type="SMART" id="SM01240">
    <property type="entry name" value="IMPDH"/>
    <property type="match status" value="1"/>
</dbReference>
<dbReference type="PANTHER" id="PTHR11911:SF111">
    <property type="entry name" value="INOSINE-5'-MONOPHOSPHATE DEHYDROGENASE"/>
    <property type="match status" value="1"/>
</dbReference>
<evidence type="ECO:0000256" key="1">
    <source>
        <dbReference type="ARBA" id="ARBA00001958"/>
    </source>
</evidence>
<dbReference type="Pfam" id="PF00478">
    <property type="entry name" value="IMPDH"/>
    <property type="match status" value="1"/>
</dbReference>
<comment type="catalytic activity">
    <reaction evidence="8">
        <text>IMP + NAD(+) + H2O = XMP + NADH + H(+)</text>
        <dbReference type="Rhea" id="RHEA:11708"/>
        <dbReference type="ChEBI" id="CHEBI:15377"/>
        <dbReference type="ChEBI" id="CHEBI:15378"/>
        <dbReference type="ChEBI" id="CHEBI:57464"/>
        <dbReference type="ChEBI" id="CHEBI:57540"/>
        <dbReference type="ChEBI" id="CHEBI:57945"/>
        <dbReference type="ChEBI" id="CHEBI:58053"/>
        <dbReference type="EC" id="1.1.1.205"/>
    </reaction>
</comment>
<sequence length="381" mass="41502">MDDLKILRNKIVSFEGLSFDDVLLLPNYSDTRRRDINLNTSLHPDIELKLPLISSPMDTVTEDAMAIAMAQSGGLGVIHRNLSIEKQIVMVKQVKKTRVTDKAKAATDKKGRLLVAAAVGSGKDLKERAEKLVSSEIDVILIDSGHGHSKSIIDILRYIKKTFPKKIVMAGNVSTYEGAKALVKEKADILRVGMGPGSICSTRVITGMGTPQVTAVREAMRATVGSRVTVIADGGIKQIGDIAKALGFGAKAVMLGSLLARLKESPGRVVTIKGKKYKAYRGMGSTTAMRKGSAERYGQERNEKRKLIPEGVEGFVPYKGKTSDFMHQVRGSLQSSFYYLGSKNLSEFFKKARFIRISSAGFAESHPHSIIVEDPGDNYLS</sequence>
<feature type="domain" description="IMP dehydrogenase/GMP reductase" evidence="9">
    <location>
        <begin position="16"/>
        <end position="368"/>
    </location>
</feature>
<keyword evidence="3" id="KW-0332">GMP biosynthesis</keyword>
<dbReference type="GO" id="GO:0003938">
    <property type="term" value="F:IMP dehydrogenase activity"/>
    <property type="evidence" value="ECO:0007669"/>
    <property type="project" value="UniProtKB-EC"/>
</dbReference>
<evidence type="ECO:0000256" key="6">
    <source>
        <dbReference type="ARBA" id="ARBA00023002"/>
    </source>
</evidence>
<keyword evidence="4" id="KW-0658">Purine biosynthesis</keyword>
<dbReference type="SUPFAM" id="SSF51412">
    <property type="entry name" value="Inosine monophosphate dehydrogenase (IMPDH)"/>
    <property type="match status" value="1"/>
</dbReference>
<protein>
    <recommendedName>
        <fullName evidence="9">IMP dehydrogenase/GMP reductase domain-containing protein</fullName>
    </recommendedName>
</protein>
<evidence type="ECO:0000256" key="5">
    <source>
        <dbReference type="ARBA" id="ARBA00022958"/>
    </source>
</evidence>
<dbReference type="Gene3D" id="3.20.20.70">
    <property type="entry name" value="Aldolase class I"/>
    <property type="match status" value="2"/>
</dbReference>
<keyword evidence="6" id="KW-0560">Oxidoreductase</keyword>
<dbReference type="FunFam" id="3.20.20.70:FF:000424">
    <property type="entry name" value="Inosine-5'-monophosphate dehydrogenase 2"/>
    <property type="match status" value="1"/>
</dbReference>
<dbReference type="CDD" id="cd00381">
    <property type="entry name" value="IMPDH"/>
    <property type="match status" value="1"/>
</dbReference>
<evidence type="ECO:0000313" key="10">
    <source>
        <dbReference type="EMBL" id="OGK50546.1"/>
    </source>
</evidence>
<evidence type="ECO:0000259" key="9">
    <source>
        <dbReference type="Pfam" id="PF00478"/>
    </source>
</evidence>
<reference evidence="10 11" key="1">
    <citation type="journal article" date="2016" name="Nat. Commun.">
        <title>Thousands of microbial genomes shed light on interconnected biogeochemical processes in an aquifer system.</title>
        <authorList>
            <person name="Anantharaman K."/>
            <person name="Brown C.T."/>
            <person name="Hug L.A."/>
            <person name="Sharon I."/>
            <person name="Castelle C.J."/>
            <person name="Probst A.J."/>
            <person name="Thomas B.C."/>
            <person name="Singh A."/>
            <person name="Wilkins M.J."/>
            <person name="Karaoz U."/>
            <person name="Brodie E.L."/>
            <person name="Williams K.H."/>
            <person name="Hubbard S.S."/>
            <person name="Banfield J.F."/>
        </authorList>
    </citation>
    <scope>NUCLEOTIDE SEQUENCE [LARGE SCALE GENOMIC DNA]</scope>
</reference>
<comment type="cofactor">
    <cofactor evidence="1">
        <name>K(+)</name>
        <dbReference type="ChEBI" id="CHEBI:29103"/>
    </cofactor>
</comment>
<evidence type="ECO:0000256" key="3">
    <source>
        <dbReference type="ARBA" id="ARBA00022749"/>
    </source>
</evidence>
<dbReference type="PANTHER" id="PTHR11911">
    <property type="entry name" value="INOSINE-5-MONOPHOSPHATE DEHYDROGENASE RELATED"/>
    <property type="match status" value="1"/>
</dbReference>
<dbReference type="GO" id="GO:0006177">
    <property type="term" value="P:GMP biosynthetic process"/>
    <property type="evidence" value="ECO:0007669"/>
    <property type="project" value="UniProtKB-KW"/>
</dbReference>
<gene>
    <name evidence="10" type="ORF">A3B50_02060</name>
</gene>
<dbReference type="InterPro" id="IPR015875">
    <property type="entry name" value="IMP_DH/GMP_Rdtase_CS"/>
</dbReference>
<evidence type="ECO:0000256" key="7">
    <source>
        <dbReference type="ARBA" id="ARBA00023027"/>
    </source>
</evidence>
<dbReference type="InterPro" id="IPR013785">
    <property type="entry name" value="Aldolase_TIM"/>
</dbReference>
<accession>A0A1F7J4L1</accession>
<dbReference type="Proteomes" id="UP000178558">
    <property type="component" value="Unassembled WGS sequence"/>
</dbReference>
<organism evidence="10 11">
    <name type="scientific">Candidatus Roizmanbacteria bacterium RIFCSPLOWO2_01_FULL_40_42</name>
    <dbReference type="NCBI Taxonomy" id="1802066"/>
    <lineage>
        <taxon>Bacteria</taxon>
        <taxon>Candidatus Roizmaniibacteriota</taxon>
    </lineage>
</organism>
<evidence type="ECO:0000313" key="11">
    <source>
        <dbReference type="Proteomes" id="UP000178558"/>
    </source>
</evidence>
<dbReference type="InterPro" id="IPR001093">
    <property type="entry name" value="IMP_DH_GMPRt"/>
</dbReference>
<dbReference type="EMBL" id="MGAQ01000015">
    <property type="protein sequence ID" value="OGK50546.1"/>
    <property type="molecule type" value="Genomic_DNA"/>
</dbReference>
<keyword evidence="5" id="KW-0630">Potassium</keyword>
<evidence type="ECO:0000256" key="4">
    <source>
        <dbReference type="ARBA" id="ARBA00022755"/>
    </source>
</evidence>
<dbReference type="PROSITE" id="PS00487">
    <property type="entry name" value="IMP_DH_GMP_RED"/>
    <property type="match status" value="1"/>
</dbReference>